<keyword evidence="2" id="KW-1185">Reference proteome</keyword>
<gene>
    <name evidence="1" type="ORF">ACFOY0_10595</name>
</gene>
<comment type="caution">
    <text evidence="1">The sequence shown here is derived from an EMBL/GenBank/DDBJ whole genome shotgun (WGS) entry which is preliminary data.</text>
</comment>
<dbReference type="EMBL" id="JBHSCO010000003">
    <property type="protein sequence ID" value="MFC4391441.1"/>
    <property type="molecule type" value="Genomic_DNA"/>
</dbReference>
<evidence type="ECO:0000313" key="1">
    <source>
        <dbReference type="EMBL" id="MFC4391441.1"/>
    </source>
</evidence>
<dbReference type="Pfam" id="PF13366">
    <property type="entry name" value="PDDEXK_3"/>
    <property type="match status" value="1"/>
</dbReference>
<organism evidence="1 2">
    <name type="scientific">Flavobacterium quisquiliarum</name>
    <dbReference type="NCBI Taxonomy" id="1834436"/>
    <lineage>
        <taxon>Bacteria</taxon>
        <taxon>Pseudomonadati</taxon>
        <taxon>Bacteroidota</taxon>
        <taxon>Flavobacteriia</taxon>
        <taxon>Flavobacteriales</taxon>
        <taxon>Flavobacteriaceae</taxon>
        <taxon>Flavobacterium</taxon>
    </lineage>
</organism>
<proteinExistence type="predicted"/>
<dbReference type="RefSeq" id="WP_379786698.1">
    <property type="nucleotide sequence ID" value="NZ_JBHSCO010000003.1"/>
</dbReference>
<dbReference type="InterPro" id="IPR026350">
    <property type="entry name" value="GxxExxY"/>
</dbReference>
<dbReference type="NCBIfam" id="TIGR04256">
    <property type="entry name" value="GxxExxY"/>
    <property type="match status" value="1"/>
</dbReference>
<name>A0ABV8W692_9FLAO</name>
<sequence length="115" mass="13108">MGLAIEVHRQLGPGLLESAYQECLYYELANAGLTVEKQKALPIIYKDVKLDHGYRIDLLVENKIVIELKTVEAFTDVHFAQISTYLKLGNYPLGLLINFDSKILKNNIKRFINTL</sequence>
<accession>A0ABV8W692</accession>
<reference evidence="2" key="1">
    <citation type="journal article" date="2019" name="Int. J. Syst. Evol. Microbiol.">
        <title>The Global Catalogue of Microorganisms (GCM) 10K type strain sequencing project: providing services to taxonomists for standard genome sequencing and annotation.</title>
        <authorList>
            <consortium name="The Broad Institute Genomics Platform"/>
            <consortium name="The Broad Institute Genome Sequencing Center for Infectious Disease"/>
            <person name="Wu L."/>
            <person name="Ma J."/>
        </authorList>
    </citation>
    <scope>NUCLEOTIDE SEQUENCE [LARGE SCALE GENOMIC DNA]</scope>
    <source>
        <strain evidence="2">CGMCC 1.15345</strain>
    </source>
</reference>
<protein>
    <submittedName>
        <fullName evidence="1">GxxExxY protein</fullName>
    </submittedName>
</protein>
<dbReference type="Proteomes" id="UP001595719">
    <property type="component" value="Unassembled WGS sequence"/>
</dbReference>
<evidence type="ECO:0000313" key="2">
    <source>
        <dbReference type="Proteomes" id="UP001595719"/>
    </source>
</evidence>